<keyword evidence="2" id="KW-0677">Repeat</keyword>
<dbReference type="Pfam" id="PF13401">
    <property type="entry name" value="AAA_22"/>
    <property type="match status" value="1"/>
</dbReference>
<evidence type="ECO:0000256" key="1">
    <source>
        <dbReference type="ARBA" id="ARBA00022574"/>
    </source>
</evidence>
<dbReference type="InterPro" id="IPR057588">
    <property type="entry name" value="NWD1/2-like_WH"/>
</dbReference>
<dbReference type="InterPro" id="IPR011047">
    <property type="entry name" value="Quinoprotein_ADH-like_sf"/>
</dbReference>
<dbReference type="InterPro" id="IPR001680">
    <property type="entry name" value="WD40_rpt"/>
</dbReference>
<accession>F6UK95</accession>
<reference evidence="6" key="2">
    <citation type="submission" date="2011-07" db="UniProtKB">
        <authorList>
            <consortium name="Ensembl"/>
        </authorList>
    </citation>
    <scope>IDENTIFICATION</scope>
</reference>
<dbReference type="InParanoid" id="F6UK95"/>
<dbReference type="PANTHER" id="PTHR19871:SF44">
    <property type="entry name" value="NACHT AND WD REPEAT DOMAIN-CONTAINING PROTEIN 2"/>
    <property type="match status" value="1"/>
</dbReference>
<name>F6UK95_XENTR</name>
<dbReference type="PROSITE" id="PS50082">
    <property type="entry name" value="WD_REPEATS_2"/>
    <property type="match status" value="1"/>
</dbReference>
<proteinExistence type="predicted"/>
<sequence>MEGSEGLHRAVLQGDFTRIPAELGRPGVQIFLCADPVESERERRALRNRVYPKLREYCRQVYGLEFQVVDAYEGIHYEEYYSPRVQKIRMQLLEGCLKQPVGPCFVALIGEEYGQFSLPWKIEGEEFEKILLAAEESRISTRSLETWYLRDENGVPPAYHLLEKEEGLPYTQTNRRGATDPPPMIYQEIRKVLDVAVPLCVQQGSISPQQAEKYFRSALEEELLFALQDRPRAVHERCICYIHRVPYKAYLQRRKSEHGETVRPRSYAKLCHVRDVFIPTLAQHGPLCLYSTTTTCNIKVGYTEEKQEKYIDGLCTQFYSDILGLIEKDVPASPLYCSNRTGEAMQHLSLCSMYASLQQFRFREEQTIHDYIVHGKSPKPMVVFGRSGCGKTVLLASCAKKVHSWLETCDPILVVRFICPFREPLHLSRLLGGLCYQLSDIYQRVIPSHLDDVAELRQCFVDLISLSSKQAPLILIIDDVDHVPIDWLPSPIPKFTKIIVSVKHQQNVISDQVKSQNKGQFLFLEIKPQRRECNDNLKHCLLGCYRKITSGQQMYVNRSLETNTSPLQVHLLFKLVAEWKSHQDVDNQTLGEDTYEAAERLFHKLEIKYGREIVSRTLSYITLSQSGIGVTELVDLLTADDLVLEKFHELFGTENIPRIPDWIVTGILLDLQGCLADRMSAGCKLVYWNNRMYQQVIMTRYLSSPETVQELHTAMYYFFSGRWTCGKFISKAVQKFKSLLPNRRLANNNHTPNRHYLDYQPPSQPWFYNVLPVCQRAVTGNVRKALELPFHLKECGKLEKLYNEVFMAFPYYKVLVQAGQLHLLLNSIEDAAGIMGKQELYFLYDMLKEVSCLLKEKPDSLEMIFQSKMLPLVLTYPPLSRIATQVHGEGRRNSTIKVLHSPLITVPLFKIYFPEVSSVVRVLEMESNMQLMVVFGNGSVYTWAVGKNLALRFQGSVHIKDVAVENKSRYLALCTMNHSFIFLDCVSWTTLNNLMKNVNENGLIPKHCSFSETGLMVGFENSCTVRIFGVPSGELIEEMTFPHEITFISCDNRGKYTVMEQMNHIVIYDNQDFSAKISLPVDLIKNTVYNIHIHESLVYIIGKASNISVWGIFNPAQPRLLDELYSEGDYGEVVSTEYSPPWLLTCRAKYIEVWHTESWERHCFKPPHGKMLTFCVFSQSCEEVIAAVENLPFLFVWNRESGQCISRLYLELATVSMVTKCHRSGQLAVVIEDKALMLWDLKSAVIPTSYFQTGRPIDSLILCPQGNHVYTCDGSDLVCRWDITSCCITDIYQHCSTVETMALAAKGENLVTSVTSGRLYIWVTRTGENLHFIQTHPVSQVLITPNSHFVVTLCENGTTKVWRPATATAVCTLQPYLQRASINSDGTFIIGLQNGSLLAVSLWSGEVSKRFCCDEGSDSVLDFRSLNGHPVFIVLITLSSNLYTWNIAEGTVCHQFRLPLCISQPCKFFQLSSNGRIMVTAQGGTINVINTQNGQHSVLRTPNPILYQHLTKDGIFLLYICHISTKECHCDFHINPVLHLINVSSGETIGQCHLGKMPGTMSVSEDDRTICVGFEDGTLGLYSLGEVYRVATRKANAISLIKNLDNSAVNIYKGKSSSTIIWDDTICSEQNGC</sequence>
<reference evidence="6" key="1">
    <citation type="journal article" date="2010" name="Science">
        <title>The genome of the Western clawed frog Xenopus tropicalis.</title>
        <authorList>
            <person name="Hellsten U."/>
            <person name="Harland R.M."/>
            <person name="Gilchrist M.J."/>
            <person name="Hendrix D."/>
            <person name="Jurka J."/>
            <person name="Kapitonov V."/>
            <person name="Ovcharenko I."/>
            <person name="Putnam N.H."/>
            <person name="Shu S."/>
            <person name="Taher L."/>
            <person name="Blitz I.L."/>
            <person name="Blumberg B."/>
            <person name="Dichmann D.S."/>
            <person name="Dubchak I."/>
            <person name="Amaya E."/>
            <person name="Detter J.C."/>
            <person name="Fletcher R."/>
            <person name="Gerhard D.S."/>
            <person name="Goodstein D."/>
            <person name="Graves T."/>
            <person name="Grigoriev I.V."/>
            <person name="Grimwood J."/>
            <person name="Kawashima T."/>
            <person name="Lindquist E."/>
            <person name="Lucas S.M."/>
            <person name="Mead P.E."/>
            <person name="Mitros T."/>
            <person name="Ogino H."/>
            <person name="Ohta Y."/>
            <person name="Poliakov A.V."/>
            <person name="Pollet N."/>
            <person name="Robert J."/>
            <person name="Salamov A."/>
            <person name="Sater A.K."/>
            <person name="Schmutz J."/>
            <person name="Terry A."/>
            <person name="Vize P.D."/>
            <person name="Warren W.C."/>
            <person name="Wells D."/>
            <person name="Wills A."/>
            <person name="Wilson R.K."/>
            <person name="Zimmerman L.B."/>
            <person name="Zorn A.M."/>
            <person name="Grainger R."/>
            <person name="Grammer T."/>
            <person name="Khokha M.K."/>
            <person name="Richardson P.M."/>
            <person name="Rokhsar D.S."/>
        </authorList>
    </citation>
    <scope>NUCLEOTIDE SEQUENCE [LARGE SCALE GENOMIC DNA]</scope>
    <source>
        <strain evidence="6">Nigerian</strain>
    </source>
</reference>
<dbReference type="Gene3D" id="2.130.10.10">
    <property type="entry name" value="YVTN repeat-like/Quinoprotein amine dehydrogenase"/>
    <property type="match status" value="3"/>
</dbReference>
<dbReference type="Pfam" id="PF25469">
    <property type="entry name" value="WHD_NWD1"/>
    <property type="match status" value="1"/>
</dbReference>
<dbReference type="SUPFAM" id="SSF69322">
    <property type="entry name" value="Tricorn protease domain 2"/>
    <property type="match status" value="1"/>
</dbReference>
<evidence type="ECO:0000313" key="6">
    <source>
        <dbReference type="Ensembl" id="ENSXETP00000023474"/>
    </source>
</evidence>
<dbReference type="PANTHER" id="PTHR19871">
    <property type="entry name" value="BETA TRANSDUCIN-RELATED PROTEIN"/>
    <property type="match status" value="1"/>
</dbReference>
<dbReference type="ExpressionAtlas" id="F6UK95">
    <property type="expression patterns" value="baseline"/>
</dbReference>
<dbReference type="SUPFAM" id="SSF50998">
    <property type="entry name" value="Quinoprotein alcohol dehydrogenase-like"/>
    <property type="match status" value="1"/>
</dbReference>
<evidence type="ECO:0000259" key="4">
    <source>
        <dbReference type="Pfam" id="PF13401"/>
    </source>
</evidence>
<dbReference type="Gene3D" id="3.40.50.300">
    <property type="entry name" value="P-loop containing nucleotide triphosphate hydrolases"/>
    <property type="match status" value="1"/>
</dbReference>
<keyword evidence="1 3" id="KW-0853">WD repeat</keyword>
<protein>
    <submittedName>
        <fullName evidence="6">Uncharacterized protein</fullName>
    </submittedName>
</protein>
<dbReference type="Ensembl" id="ENSXETT00000023474">
    <property type="protein sequence ID" value="ENSXETP00000023474"/>
    <property type="gene ID" value="ENSXETG00000010732"/>
</dbReference>
<feature type="domain" description="ORC1/DEAH AAA+ ATPase" evidence="4">
    <location>
        <begin position="378"/>
        <end position="488"/>
    </location>
</feature>
<organism evidence="6">
    <name type="scientific">Xenopus tropicalis</name>
    <name type="common">Western clawed frog</name>
    <name type="synonym">Silurana tropicalis</name>
    <dbReference type="NCBI Taxonomy" id="8364"/>
    <lineage>
        <taxon>Eukaryota</taxon>
        <taxon>Metazoa</taxon>
        <taxon>Chordata</taxon>
        <taxon>Craniata</taxon>
        <taxon>Vertebrata</taxon>
        <taxon>Euteleostomi</taxon>
        <taxon>Amphibia</taxon>
        <taxon>Batrachia</taxon>
        <taxon>Anura</taxon>
        <taxon>Pipoidea</taxon>
        <taxon>Pipidae</taxon>
        <taxon>Xenopodinae</taxon>
        <taxon>Xenopus</taxon>
        <taxon>Silurana</taxon>
    </lineage>
</organism>
<dbReference type="SUPFAM" id="SSF52540">
    <property type="entry name" value="P-loop containing nucleoside triphosphate hydrolases"/>
    <property type="match status" value="1"/>
</dbReference>
<dbReference type="InterPro" id="IPR049945">
    <property type="entry name" value="AAA_22"/>
</dbReference>
<dbReference type="InterPro" id="IPR052752">
    <property type="entry name" value="NACHT-WD_repeat"/>
</dbReference>
<dbReference type="HOGENOM" id="CLU_003267_0_0_1"/>
<dbReference type="InterPro" id="IPR027417">
    <property type="entry name" value="P-loop_NTPase"/>
</dbReference>
<dbReference type="SMART" id="SM00320">
    <property type="entry name" value="WD40"/>
    <property type="match status" value="5"/>
</dbReference>
<evidence type="ECO:0000259" key="5">
    <source>
        <dbReference type="Pfam" id="PF25469"/>
    </source>
</evidence>
<dbReference type="InterPro" id="IPR015943">
    <property type="entry name" value="WD40/YVTN_repeat-like_dom_sf"/>
</dbReference>
<evidence type="ECO:0000256" key="2">
    <source>
        <dbReference type="ARBA" id="ARBA00022737"/>
    </source>
</evidence>
<evidence type="ECO:0000256" key="3">
    <source>
        <dbReference type="PROSITE-ProRule" id="PRU00221"/>
    </source>
</evidence>
<dbReference type="GO" id="GO:0016887">
    <property type="term" value="F:ATP hydrolysis activity"/>
    <property type="evidence" value="ECO:0007669"/>
    <property type="project" value="InterPro"/>
</dbReference>
<feature type="domain" description="NWD1/2-like winged helix-turn-helix" evidence="5">
    <location>
        <begin position="599"/>
        <end position="708"/>
    </location>
</feature>
<feature type="repeat" description="WD" evidence="3">
    <location>
        <begin position="1291"/>
        <end position="1332"/>
    </location>
</feature>
<dbReference type="GeneTree" id="ENSGT00940000165320"/>